<feature type="transmembrane region" description="Helical" evidence="5">
    <location>
        <begin position="187"/>
        <end position="210"/>
    </location>
</feature>
<protein>
    <submittedName>
        <fullName evidence="7">Calcium/sodium antiporter</fullName>
    </submittedName>
</protein>
<dbReference type="InterPro" id="IPR044880">
    <property type="entry name" value="NCX_ion-bd_dom_sf"/>
</dbReference>
<feature type="transmembrane region" description="Helical" evidence="5">
    <location>
        <begin position="49"/>
        <end position="66"/>
    </location>
</feature>
<dbReference type="Proteomes" id="UP001225316">
    <property type="component" value="Unassembled WGS sequence"/>
</dbReference>
<keyword evidence="3 5" id="KW-1133">Transmembrane helix</keyword>
<feature type="transmembrane region" description="Helical" evidence="5">
    <location>
        <begin position="283"/>
        <end position="302"/>
    </location>
</feature>
<evidence type="ECO:0000313" key="8">
    <source>
        <dbReference type="Proteomes" id="UP001225316"/>
    </source>
</evidence>
<evidence type="ECO:0000256" key="1">
    <source>
        <dbReference type="ARBA" id="ARBA00004141"/>
    </source>
</evidence>
<dbReference type="Gene3D" id="1.20.1420.30">
    <property type="entry name" value="NCX, central ion-binding region"/>
    <property type="match status" value="1"/>
</dbReference>
<keyword evidence="4 5" id="KW-0472">Membrane</keyword>
<dbReference type="InterPro" id="IPR004837">
    <property type="entry name" value="NaCa_Exmemb"/>
</dbReference>
<sequence>MSLALINLPFPDLHLVWLFLLLVIGFVALTFGGDILTTGAAAVSTNLKIDPIVVGLTVVSIATSMPEMATSLMAARDNPQIALGNILGSNVANIGLILGIAAIIAPLKIELRMIRREVPILIAVTVIFGLFAMGGGFHRMEGCILLALTAAYLIYVVRSAKSKDSAGAIQEFTEGAEEYSRRTTQSALLFILAGAALLALGADVLVGASVELAMRMGASEMFVGLTIVAVGTSLPELAASVAAVRAGHGDMCAGNIVGSNLFNILLIGGGVSAITGMNVHYELLLVEFPALVLLSGLLLWFFKSGHIVSRREGVALLFIYFGILSLSALSQFGYLF</sequence>
<evidence type="ECO:0000259" key="6">
    <source>
        <dbReference type="Pfam" id="PF01699"/>
    </source>
</evidence>
<comment type="subcellular location">
    <subcellularLocation>
        <location evidence="1">Membrane</location>
        <topology evidence="1">Multi-pass membrane protein</topology>
    </subcellularLocation>
</comment>
<feature type="transmembrane region" description="Helical" evidence="5">
    <location>
        <begin position="256"/>
        <end position="277"/>
    </location>
</feature>
<name>A0ABU1ARD7_9BACT</name>
<dbReference type="InterPro" id="IPR004481">
    <property type="entry name" value="K/Na/Ca-exchanger"/>
</dbReference>
<evidence type="ECO:0000256" key="2">
    <source>
        <dbReference type="ARBA" id="ARBA00022692"/>
    </source>
</evidence>
<dbReference type="Pfam" id="PF01699">
    <property type="entry name" value="Na_Ca_ex"/>
    <property type="match status" value="2"/>
</dbReference>
<feature type="transmembrane region" description="Helical" evidence="5">
    <location>
        <begin position="314"/>
        <end position="334"/>
    </location>
</feature>
<evidence type="ECO:0000256" key="5">
    <source>
        <dbReference type="SAM" id="Phobius"/>
    </source>
</evidence>
<feature type="domain" description="Sodium/calcium exchanger membrane region" evidence="6">
    <location>
        <begin position="17"/>
        <end position="156"/>
    </location>
</feature>
<feature type="transmembrane region" description="Helical" evidence="5">
    <location>
        <begin position="222"/>
        <end position="244"/>
    </location>
</feature>
<dbReference type="NCBIfam" id="TIGR00367">
    <property type="entry name" value="calcium/sodium antiporter"/>
    <property type="match status" value="1"/>
</dbReference>
<feature type="transmembrane region" description="Helical" evidence="5">
    <location>
        <begin position="86"/>
        <end position="107"/>
    </location>
</feature>
<dbReference type="PANTHER" id="PTHR10846">
    <property type="entry name" value="SODIUM/POTASSIUM/CALCIUM EXCHANGER"/>
    <property type="match status" value="1"/>
</dbReference>
<accession>A0ABU1ARD7</accession>
<gene>
    <name evidence="7" type="ORF">QEH52_04290</name>
</gene>
<evidence type="ECO:0000256" key="4">
    <source>
        <dbReference type="ARBA" id="ARBA00023136"/>
    </source>
</evidence>
<comment type="caution">
    <text evidence="7">The sequence shown here is derived from an EMBL/GenBank/DDBJ whole genome shotgun (WGS) entry which is preliminary data.</text>
</comment>
<feature type="domain" description="Sodium/calcium exchanger membrane region" evidence="6">
    <location>
        <begin position="187"/>
        <end position="326"/>
    </location>
</feature>
<dbReference type="RefSeq" id="WP_308948828.1">
    <property type="nucleotide sequence ID" value="NZ_JARXHW010000006.1"/>
</dbReference>
<proteinExistence type="predicted"/>
<dbReference type="EMBL" id="JARXHW010000006">
    <property type="protein sequence ID" value="MDQ8206715.1"/>
    <property type="molecule type" value="Genomic_DNA"/>
</dbReference>
<reference evidence="7 8" key="1">
    <citation type="submission" date="2023-04" db="EMBL/GenBank/DDBJ databases">
        <title>A novel bacteria isolated from coastal sediment.</title>
        <authorList>
            <person name="Liu X.-J."/>
            <person name="Du Z.-J."/>
        </authorList>
    </citation>
    <scope>NUCLEOTIDE SEQUENCE [LARGE SCALE GENOMIC DNA]</scope>
    <source>
        <strain evidence="7 8">SDUM461003</strain>
    </source>
</reference>
<organism evidence="7 8">
    <name type="scientific">Thalassobacterium maritimum</name>
    <dbReference type="NCBI Taxonomy" id="3041265"/>
    <lineage>
        <taxon>Bacteria</taxon>
        <taxon>Pseudomonadati</taxon>
        <taxon>Verrucomicrobiota</taxon>
        <taxon>Opitutia</taxon>
        <taxon>Puniceicoccales</taxon>
        <taxon>Coraliomargaritaceae</taxon>
        <taxon>Thalassobacterium</taxon>
    </lineage>
</organism>
<evidence type="ECO:0000313" key="7">
    <source>
        <dbReference type="EMBL" id="MDQ8206715.1"/>
    </source>
</evidence>
<dbReference type="PANTHER" id="PTHR10846:SF8">
    <property type="entry name" value="INNER MEMBRANE PROTEIN YRBG"/>
    <property type="match status" value="1"/>
</dbReference>
<keyword evidence="2 5" id="KW-0812">Transmembrane</keyword>
<keyword evidence="8" id="KW-1185">Reference proteome</keyword>
<feature type="transmembrane region" description="Helical" evidence="5">
    <location>
        <begin position="119"/>
        <end position="138"/>
    </location>
</feature>
<evidence type="ECO:0000256" key="3">
    <source>
        <dbReference type="ARBA" id="ARBA00022989"/>
    </source>
</evidence>
<feature type="transmembrane region" description="Helical" evidence="5">
    <location>
        <begin position="15"/>
        <end position="37"/>
    </location>
</feature>